<keyword evidence="3" id="KW-1185">Reference proteome</keyword>
<dbReference type="EMBL" id="BPLR01019479">
    <property type="protein sequence ID" value="GIX68329.1"/>
    <property type="molecule type" value="Genomic_DNA"/>
</dbReference>
<evidence type="ECO:0000313" key="3">
    <source>
        <dbReference type="Proteomes" id="UP001054945"/>
    </source>
</evidence>
<dbReference type="Proteomes" id="UP001054945">
    <property type="component" value="Unassembled WGS sequence"/>
</dbReference>
<evidence type="ECO:0000313" key="2">
    <source>
        <dbReference type="EMBL" id="GIX68329.1"/>
    </source>
</evidence>
<evidence type="ECO:0000256" key="1">
    <source>
        <dbReference type="SAM" id="Phobius"/>
    </source>
</evidence>
<keyword evidence="1" id="KW-0812">Transmembrane</keyword>
<name>A0AAV4M8G3_CAEEX</name>
<protein>
    <submittedName>
        <fullName evidence="2">Uncharacterized protein</fullName>
    </submittedName>
</protein>
<reference evidence="2 3" key="1">
    <citation type="submission" date="2021-06" db="EMBL/GenBank/DDBJ databases">
        <title>Caerostris extrusa draft genome.</title>
        <authorList>
            <person name="Kono N."/>
            <person name="Arakawa K."/>
        </authorList>
    </citation>
    <scope>NUCLEOTIDE SEQUENCE [LARGE SCALE GENOMIC DNA]</scope>
</reference>
<dbReference type="AlphaFoldDB" id="A0AAV4M8G3"/>
<feature type="transmembrane region" description="Helical" evidence="1">
    <location>
        <begin position="23"/>
        <end position="45"/>
    </location>
</feature>
<organism evidence="2 3">
    <name type="scientific">Caerostris extrusa</name>
    <name type="common">Bark spider</name>
    <name type="synonym">Caerostris bankana</name>
    <dbReference type="NCBI Taxonomy" id="172846"/>
    <lineage>
        <taxon>Eukaryota</taxon>
        <taxon>Metazoa</taxon>
        <taxon>Ecdysozoa</taxon>
        <taxon>Arthropoda</taxon>
        <taxon>Chelicerata</taxon>
        <taxon>Arachnida</taxon>
        <taxon>Araneae</taxon>
        <taxon>Araneomorphae</taxon>
        <taxon>Entelegynae</taxon>
        <taxon>Araneoidea</taxon>
        <taxon>Araneidae</taxon>
        <taxon>Caerostris</taxon>
    </lineage>
</organism>
<keyword evidence="1" id="KW-1133">Transmembrane helix</keyword>
<accession>A0AAV4M8G3</accession>
<sequence length="98" mass="11282">MVIGDGTHFSQCSLMANWGKLGALWRTFVFTLGPGGIGTFFFYFLEADLPMGMHWRNFLVEGIREYQSNDDWRRNTFFSMFSNDEPGKIGMKKRLVGV</sequence>
<keyword evidence="1" id="KW-0472">Membrane</keyword>
<proteinExistence type="predicted"/>
<gene>
    <name evidence="2" type="ORF">CEXT_208781</name>
</gene>
<comment type="caution">
    <text evidence="2">The sequence shown here is derived from an EMBL/GenBank/DDBJ whole genome shotgun (WGS) entry which is preliminary data.</text>
</comment>